<organism evidence="1 2">
    <name type="scientific">Salix dunnii</name>
    <dbReference type="NCBI Taxonomy" id="1413687"/>
    <lineage>
        <taxon>Eukaryota</taxon>
        <taxon>Viridiplantae</taxon>
        <taxon>Streptophyta</taxon>
        <taxon>Embryophyta</taxon>
        <taxon>Tracheophyta</taxon>
        <taxon>Spermatophyta</taxon>
        <taxon>Magnoliopsida</taxon>
        <taxon>eudicotyledons</taxon>
        <taxon>Gunneridae</taxon>
        <taxon>Pentapetalae</taxon>
        <taxon>rosids</taxon>
        <taxon>fabids</taxon>
        <taxon>Malpighiales</taxon>
        <taxon>Salicaceae</taxon>
        <taxon>Saliceae</taxon>
        <taxon>Salix</taxon>
    </lineage>
</organism>
<dbReference type="OrthoDB" id="10345270at2759"/>
<gene>
    <name evidence="1" type="ORF">SADUNF_Sadunf14G0046300</name>
</gene>
<evidence type="ECO:0000313" key="2">
    <source>
        <dbReference type="Proteomes" id="UP000657918"/>
    </source>
</evidence>
<protein>
    <submittedName>
        <fullName evidence="1">Uncharacterized protein</fullName>
    </submittedName>
</protein>
<sequence length="67" mass="7458">MPSRAVHLCQHKYKQTPLLSFNVKPPELDLNSGGERKNKGGLEPFFPVLGRGMNHTIPSVMANQITE</sequence>
<proteinExistence type="predicted"/>
<dbReference type="AlphaFoldDB" id="A0A835JGD6"/>
<evidence type="ECO:0000313" key="1">
    <source>
        <dbReference type="EMBL" id="KAF9668851.1"/>
    </source>
</evidence>
<accession>A0A835JGD6</accession>
<reference evidence="1 2" key="1">
    <citation type="submission" date="2020-10" db="EMBL/GenBank/DDBJ databases">
        <title>Plant Genome Project.</title>
        <authorList>
            <person name="Zhang R.-G."/>
        </authorList>
    </citation>
    <scope>NUCLEOTIDE SEQUENCE [LARGE SCALE GENOMIC DNA]</scope>
    <source>
        <strain evidence="1">FAFU-HL-1</strain>
        <tissue evidence="1">Leaf</tissue>
    </source>
</reference>
<comment type="caution">
    <text evidence="1">The sequence shown here is derived from an EMBL/GenBank/DDBJ whole genome shotgun (WGS) entry which is preliminary data.</text>
</comment>
<name>A0A835JGD6_9ROSI</name>
<keyword evidence="2" id="KW-1185">Reference proteome</keyword>
<dbReference type="EMBL" id="JADGMS010000014">
    <property type="protein sequence ID" value="KAF9668851.1"/>
    <property type="molecule type" value="Genomic_DNA"/>
</dbReference>
<dbReference type="Proteomes" id="UP000657918">
    <property type="component" value="Unassembled WGS sequence"/>
</dbReference>